<dbReference type="SUPFAM" id="SSF50129">
    <property type="entry name" value="GroES-like"/>
    <property type="match status" value="1"/>
</dbReference>
<organism evidence="8 9">
    <name type="scientific">Penicillium subrubescens</name>
    <dbReference type="NCBI Taxonomy" id="1316194"/>
    <lineage>
        <taxon>Eukaryota</taxon>
        <taxon>Fungi</taxon>
        <taxon>Dikarya</taxon>
        <taxon>Ascomycota</taxon>
        <taxon>Pezizomycotina</taxon>
        <taxon>Eurotiomycetes</taxon>
        <taxon>Eurotiomycetidae</taxon>
        <taxon>Eurotiales</taxon>
        <taxon>Aspergillaceae</taxon>
        <taxon>Penicillium</taxon>
    </lineage>
</organism>
<gene>
    <name evidence="8" type="ORF">PENSUB_9653</name>
</gene>
<evidence type="ECO:0000313" key="9">
    <source>
        <dbReference type="Proteomes" id="UP000186955"/>
    </source>
</evidence>
<dbReference type="PANTHER" id="PTHR45348">
    <property type="entry name" value="HYPOTHETICAL OXIDOREDUCTASE (EUROFUNG)"/>
    <property type="match status" value="1"/>
</dbReference>
<dbReference type="SUPFAM" id="SSF75005">
    <property type="entry name" value="Arabinanase/levansucrase/invertase"/>
    <property type="match status" value="1"/>
</dbReference>
<dbReference type="Proteomes" id="UP000186955">
    <property type="component" value="Unassembled WGS sequence"/>
</dbReference>
<dbReference type="GO" id="GO:0004553">
    <property type="term" value="F:hydrolase activity, hydrolyzing O-glycosyl compounds"/>
    <property type="evidence" value="ECO:0007669"/>
    <property type="project" value="InterPro"/>
</dbReference>
<accession>A0A1Q5TCX2</accession>
<comment type="similarity">
    <text evidence="1">Belongs to the zinc-containing alcohol dehydrogenase family.</text>
</comment>
<comment type="caution">
    <text evidence="8">The sequence shown here is derived from an EMBL/GenBank/DDBJ whole genome shotgun (WGS) entry which is preliminary data.</text>
</comment>
<dbReference type="PANTHER" id="PTHR45348:SF1">
    <property type="entry name" value="TRANS-ENOYL REDUCTASE STHE"/>
    <property type="match status" value="1"/>
</dbReference>
<protein>
    <submittedName>
        <fullName evidence="8">Uncharacterized protein</fullName>
    </submittedName>
</protein>
<keyword evidence="4 7" id="KW-0378">Hydrolase</keyword>
<evidence type="ECO:0000313" key="8">
    <source>
        <dbReference type="EMBL" id="OKO98073.1"/>
    </source>
</evidence>
<evidence type="ECO:0000256" key="6">
    <source>
        <dbReference type="ARBA" id="ARBA00023295"/>
    </source>
</evidence>
<keyword evidence="3" id="KW-0732">Signal</keyword>
<evidence type="ECO:0000256" key="3">
    <source>
        <dbReference type="ARBA" id="ARBA00022729"/>
    </source>
</evidence>
<comment type="similarity">
    <text evidence="2 7">Belongs to the glycosyl hydrolase 43 family.</text>
</comment>
<evidence type="ECO:0000256" key="2">
    <source>
        <dbReference type="ARBA" id="ARBA00009865"/>
    </source>
</evidence>
<dbReference type="Gene3D" id="3.40.50.720">
    <property type="entry name" value="NAD(P)-binding Rossmann-like Domain"/>
    <property type="match status" value="1"/>
</dbReference>
<name>A0A1Q5TCX2_9EURO</name>
<keyword evidence="5" id="KW-0560">Oxidoreductase</keyword>
<evidence type="ECO:0000256" key="5">
    <source>
        <dbReference type="ARBA" id="ARBA00023002"/>
    </source>
</evidence>
<reference evidence="8 9" key="1">
    <citation type="submission" date="2016-10" db="EMBL/GenBank/DDBJ databases">
        <title>Genome sequence of the ascomycete fungus Penicillium subrubescens.</title>
        <authorList>
            <person name="De Vries R.P."/>
            <person name="Peng M."/>
            <person name="Dilokpimol A."/>
            <person name="Hilden K."/>
            <person name="Makela M.R."/>
            <person name="Grigoriev I."/>
            <person name="Riley R."/>
            <person name="Granchi Z."/>
        </authorList>
    </citation>
    <scope>NUCLEOTIDE SEQUENCE [LARGE SCALE GENOMIC DNA]</scope>
    <source>
        <strain evidence="8 9">CBS 132785</strain>
    </source>
</reference>
<dbReference type="Gene3D" id="3.90.180.10">
    <property type="entry name" value="Medium-chain alcohol dehydrogenases, catalytic domain"/>
    <property type="match status" value="1"/>
</dbReference>
<dbReference type="STRING" id="1316194.A0A1Q5TCX2"/>
<dbReference type="EMBL" id="MNBE01000682">
    <property type="protein sequence ID" value="OKO98073.1"/>
    <property type="molecule type" value="Genomic_DNA"/>
</dbReference>
<proteinExistence type="inferred from homology"/>
<dbReference type="InterPro" id="IPR023296">
    <property type="entry name" value="Glyco_hydro_beta-prop_sf"/>
</dbReference>
<dbReference type="AlphaFoldDB" id="A0A1Q5TCX2"/>
<dbReference type="Gene3D" id="2.115.10.20">
    <property type="entry name" value="Glycosyl hydrolase domain, family 43"/>
    <property type="match status" value="1"/>
</dbReference>
<dbReference type="InterPro" id="IPR011032">
    <property type="entry name" value="GroES-like_sf"/>
</dbReference>
<sequence>MLGNHRLRWTAAPCINSKNLGGSTPWDDFTYTGQLTTKWSTDASVLRFMDYGNFMMFSCFRGVTYQSICIQQLGSDYVSLTGDIYVISQPTKSWEINGTPVNEAPAALYFGGTTYIYYSASYCWTANYCFGLLTWDGSTDPTDSSAWSKNDGCVSSSANGNYRIGSNGFFQSPDASQTWIVYHATEYTSGARNDNAYALSYPGLWDGYDFSGPVCALGSKAAGRFHIGDWVFGAVQGSNQSDPASGSYCEYLRIDQDFLFRIPKRTSFEVTPALSGTGISTLGVALFWSLQIPGSLEVPSETPVDVLVYGASSTIGLLAIQKNELVMGGAISGNGVQLPEPYGIPPRPEIGTWARSWYKTVQRLIEDGELRPRPVKLLPRRFEGIIEGLKMLKEGTVAGQNLVVLLENAE</sequence>
<evidence type="ECO:0000256" key="1">
    <source>
        <dbReference type="ARBA" id="ARBA00008072"/>
    </source>
</evidence>
<evidence type="ECO:0000256" key="7">
    <source>
        <dbReference type="RuleBase" id="RU361187"/>
    </source>
</evidence>
<dbReference type="GO" id="GO:0016651">
    <property type="term" value="F:oxidoreductase activity, acting on NAD(P)H"/>
    <property type="evidence" value="ECO:0007669"/>
    <property type="project" value="InterPro"/>
</dbReference>
<evidence type="ECO:0000256" key="4">
    <source>
        <dbReference type="ARBA" id="ARBA00022801"/>
    </source>
</evidence>
<dbReference type="InterPro" id="IPR047122">
    <property type="entry name" value="Trans-enoyl_RdTase-like"/>
</dbReference>
<keyword evidence="9" id="KW-1185">Reference proteome</keyword>
<dbReference type="InterPro" id="IPR006710">
    <property type="entry name" value="Glyco_hydro_43"/>
</dbReference>
<dbReference type="Pfam" id="PF04616">
    <property type="entry name" value="Glyco_hydro_43"/>
    <property type="match status" value="1"/>
</dbReference>
<keyword evidence="6 7" id="KW-0326">Glycosidase</keyword>
<dbReference type="GO" id="GO:0005975">
    <property type="term" value="P:carbohydrate metabolic process"/>
    <property type="evidence" value="ECO:0007669"/>
    <property type="project" value="InterPro"/>
</dbReference>